<accession>A0ABW1ZY29</accession>
<dbReference type="InterPro" id="IPR000086">
    <property type="entry name" value="NUDIX_hydrolase_dom"/>
</dbReference>
<dbReference type="InterPro" id="IPR015797">
    <property type="entry name" value="NUDIX_hydrolase-like_dom_sf"/>
</dbReference>
<evidence type="ECO:0000256" key="1">
    <source>
        <dbReference type="ARBA" id="ARBA00001946"/>
    </source>
</evidence>
<evidence type="ECO:0000313" key="5">
    <source>
        <dbReference type="Proteomes" id="UP001596422"/>
    </source>
</evidence>
<feature type="domain" description="Nudix hydrolase" evidence="3">
    <location>
        <begin position="2"/>
        <end position="73"/>
    </location>
</feature>
<dbReference type="PROSITE" id="PS00893">
    <property type="entry name" value="NUDIX_BOX"/>
    <property type="match status" value="1"/>
</dbReference>
<dbReference type="EMBL" id="JBHSWE010000001">
    <property type="protein sequence ID" value="MFC6670108.1"/>
    <property type="molecule type" value="Genomic_DNA"/>
</dbReference>
<dbReference type="Gene3D" id="3.90.79.10">
    <property type="entry name" value="Nucleoside Triphosphate Pyrophosphohydrolase"/>
    <property type="match status" value="1"/>
</dbReference>
<dbReference type="RefSeq" id="WP_379908621.1">
    <property type="nucleotide sequence ID" value="NZ_JBHSWE010000001.1"/>
</dbReference>
<dbReference type="Proteomes" id="UP001596422">
    <property type="component" value="Unassembled WGS sequence"/>
</dbReference>
<sequence length="120" mass="12887">MAGLVESGESGEDVARREAVEEANLTLGEIEPISRFTPSPGAAREYIDLFCARVDAGGAGGVHGLDEEGEDIKVHRIAASDAFAMVRSGRIDNAPAIIAIQWLEMNRPRLRAGWAKPETE</sequence>
<evidence type="ECO:0000313" key="4">
    <source>
        <dbReference type="EMBL" id="MFC6670108.1"/>
    </source>
</evidence>
<comment type="caution">
    <text evidence="4">The sequence shown here is derived from an EMBL/GenBank/DDBJ whole genome shotgun (WGS) entry which is preliminary data.</text>
</comment>
<dbReference type="SUPFAM" id="SSF55811">
    <property type="entry name" value="Nudix"/>
    <property type="match status" value="1"/>
</dbReference>
<keyword evidence="5" id="KW-1185">Reference proteome</keyword>
<protein>
    <submittedName>
        <fullName evidence="4">NUDIX domain-containing protein</fullName>
    </submittedName>
</protein>
<reference evidence="5" key="1">
    <citation type="journal article" date="2019" name="Int. J. Syst. Evol. Microbiol.">
        <title>The Global Catalogue of Microorganisms (GCM) 10K type strain sequencing project: providing services to taxonomists for standard genome sequencing and annotation.</title>
        <authorList>
            <consortium name="The Broad Institute Genomics Platform"/>
            <consortium name="The Broad Institute Genome Sequencing Center for Infectious Disease"/>
            <person name="Wu L."/>
            <person name="Ma J."/>
        </authorList>
    </citation>
    <scope>NUCLEOTIDE SEQUENCE [LARGE SCALE GENOMIC DNA]</scope>
    <source>
        <strain evidence="5">NBRC 111756</strain>
    </source>
</reference>
<dbReference type="NCBIfam" id="TIGR00052">
    <property type="entry name" value="nudix-type nucleoside diphosphatase, YffH/AdpP family"/>
    <property type="match status" value="1"/>
</dbReference>
<name>A0ABW1ZY29_9GAMM</name>
<dbReference type="InterPro" id="IPR004385">
    <property type="entry name" value="NDP_pyrophosphatase"/>
</dbReference>
<dbReference type="InterPro" id="IPR020084">
    <property type="entry name" value="NUDIX_hydrolase_CS"/>
</dbReference>
<dbReference type="Pfam" id="PF00293">
    <property type="entry name" value="NUDIX"/>
    <property type="match status" value="1"/>
</dbReference>
<evidence type="ECO:0000256" key="2">
    <source>
        <dbReference type="ARBA" id="ARBA00022801"/>
    </source>
</evidence>
<organism evidence="4 5">
    <name type="scientific">Marinobacterium aestuariivivens</name>
    <dbReference type="NCBI Taxonomy" id="1698799"/>
    <lineage>
        <taxon>Bacteria</taxon>
        <taxon>Pseudomonadati</taxon>
        <taxon>Pseudomonadota</taxon>
        <taxon>Gammaproteobacteria</taxon>
        <taxon>Oceanospirillales</taxon>
        <taxon>Oceanospirillaceae</taxon>
        <taxon>Marinobacterium</taxon>
    </lineage>
</organism>
<gene>
    <name evidence="4" type="ORF">ACFQDL_08435</name>
</gene>
<comment type="cofactor">
    <cofactor evidence="1">
        <name>Mg(2+)</name>
        <dbReference type="ChEBI" id="CHEBI:18420"/>
    </cofactor>
</comment>
<evidence type="ECO:0000259" key="3">
    <source>
        <dbReference type="Pfam" id="PF00293"/>
    </source>
</evidence>
<proteinExistence type="predicted"/>
<keyword evidence="2" id="KW-0378">Hydrolase</keyword>